<keyword evidence="3" id="KW-1185">Reference proteome</keyword>
<keyword evidence="1" id="KW-0472">Membrane</keyword>
<name>A0A4Y2RVL1_ARAVE</name>
<accession>A0A4Y2RVL1</accession>
<proteinExistence type="predicted"/>
<feature type="transmembrane region" description="Helical" evidence="1">
    <location>
        <begin position="34"/>
        <end position="55"/>
    </location>
</feature>
<reference evidence="2 3" key="1">
    <citation type="journal article" date="2019" name="Sci. Rep.">
        <title>Orb-weaving spider Araneus ventricosus genome elucidates the spidroin gene catalogue.</title>
        <authorList>
            <person name="Kono N."/>
            <person name="Nakamura H."/>
            <person name="Ohtoshi R."/>
            <person name="Moran D.A.P."/>
            <person name="Shinohara A."/>
            <person name="Yoshida Y."/>
            <person name="Fujiwara M."/>
            <person name="Mori M."/>
            <person name="Tomita M."/>
            <person name="Arakawa K."/>
        </authorList>
    </citation>
    <scope>NUCLEOTIDE SEQUENCE [LARGE SCALE GENOMIC DNA]</scope>
</reference>
<feature type="transmembrane region" description="Helical" evidence="1">
    <location>
        <begin position="67"/>
        <end position="90"/>
    </location>
</feature>
<evidence type="ECO:0000313" key="2">
    <source>
        <dbReference type="EMBL" id="GBN79907.1"/>
    </source>
</evidence>
<dbReference type="Proteomes" id="UP000499080">
    <property type="component" value="Unassembled WGS sequence"/>
</dbReference>
<keyword evidence="1" id="KW-1133">Transmembrane helix</keyword>
<protein>
    <submittedName>
        <fullName evidence="2">Uncharacterized protein</fullName>
    </submittedName>
</protein>
<dbReference type="OrthoDB" id="6435694at2759"/>
<keyword evidence="1" id="KW-0812">Transmembrane</keyword>
<dbReference type="EMBL" id="BGPR01018699">
    <property type="protein sequence ID" value="GBN79907.1"/>
    <property type="molecule type" value="Genomic_DNA"/>
</dbReference>
<gene>
    <name evidence="2" type="ORF">AVEN_233260_1</name>
</gene>
<dbReference type="AlphaFoldDB" id="A0A4Y2RVL1"/>
<organism evidence="2 3">
    <name type="scientific">Araneus ventricosus</name>
    <name type="common">Orbweaver spider</name>
    <name type="synonym">Epeira ventricosa</name>
    <dbReference type="NCBI Taxonomy" id="182803"/>
    <lineage>
        <taxon>Eukaryota</taxon>
        <taxon>Metazoa</taxon>
        <taxon>Ecdysozoa</taxon>
        <taxon>Arthropoda</taxon>
        <taxon>Chelicerata</taxon>
        <taxon>Arachnida</taxon>
        <taxon>Araneae</taxon>
        <taxon>Araneomorphae</taxon>
        <taxon>Entelegynae</taxon>
        <taxon>Araneoidea</taxon>
        <taxon>Araneidae</taxon>
        <taxon>Araneus</taxon>
    </lineage>
</organism>
<evidence type="ECO:0000313" key="3">
    <source>
        <dbReference type="Proteomes" id="UP000499080"/>
    </source>
</evidence>
<evidence type="ECO:0000256" key="1">
    <source>
        <dbReference type="SAM" id="Phobius"/>
    </source>
</evidence>
<comment type="caution">
    <text evidence="2">The sequence shown here is derived from an EMBL/GenBank/DDBJ whole genome shotgun (WGS) entry which is preliminary data.</text>
</comment>
<sequence length="173" mass="19656">MFQKNLDNTNSMSFNKMKQIYFEIRKEIEEFEELFSLVAFIVVFKNYCITSFILMDIMNVSSWLSKLVLESSFYLAFVCGSTGVLSVYAANIPLEIQNINSVLLDKLSLQSREDGLSATEKQIYFLLKRKVCVLTCYKVFSFDRGFVLKGVATIIGQAVVFNQLGSSIVNSVQ</sequence>